<dbReference type="AlphaFoldDB" id="A0AAC9ZCL9"/>
<reference evidence="1 2" key="1">
    <citation type="journal article" date="2017" name="Front. Microbiol.">
        <title>Phaeobacter piscinae sp. nov., a species of the Roseobacter group and potential aquaculture probiont.</title>
        <authorList>
            <person name="Sonnenschein E.C."/>
            <person name="Phippen C.B.W."/>
            <person name="Nielsen K.F."/>
            <person name="Mateiu R.V."/>
            <person name="Melchiorsen J."/>
            <person name="Gram L."/>
            <person name="Overmann J."/>
            <person name="Freese H.M."/>
        </authorList>
    </citation>
    <scope>NUCLEOTIDE SEQUENCE [LARGE SCALE GENOMIC DNA]</scope>
    <source>
        <strain evidence="1 2">P63</strain>
    </source>
</reference>
<organism evidence="1 2">
    <name type="scientific">Phaeobacter gallaeciensis</name>
    <dbReference type="NCBI Taxonomy" id="60890"/>
    <lineage>
        <taxon>Bacteria</taxon>
        <taxon>Pseudomonadati</taxon>
        <taxon>Pseudomonadota</taxon>
        <taxon>Alphaproteobacteria</taxon>
        <taxon>Rhodobacterales</taxon>
        <taxon>Roseobacteraceae</taxon>
        <taxon>Phaeobacter</taxon>
    </lineage>
</organism>
<gene>
    <name evidence="1" type="ORF">PhaeoP63_02983</name>
</gene>
<dbReference type="Proteomes" id="UP000217545">
    <property type="component" value="Chromosome"/>
</dbReference>
<sequence length="67" mass="7876">MGLNLSPQGAPGADDAFIMHIGSNIQYLIYAHFPHGHDQGYNNGRERRYEVEIRRYIQDRLRLDDRF</sequence>
<protein>
    <submittedName>
        <fullName evidence="1">Uncharacterized protein</fullName>
    </submittedName>
</protein>
<evidence type="ECO:0000313" key="2">
    <source>
        <dbReference type="Proteomes" id="UP000217545"/>
    </source>
</evidence>
<evidence type="ECO:0000313" key="1">
    <source>
        <dbReference type="EMBL" id="ATF07034.1"/>
    </source>
</evidence>
<accession>A0AAC9ZCL9</accession>
<proteinExistence type="predicted"/>
<dbReference type="EMBL" id="CP010784">
    <property type="protein sequence ID" value="ATF07034.1"/>
    <property type="molecule type" value="Genomic_DNA"/>
</dbReference>
<name>A0AAC9ZCL9_9RHOB</name>